<keyword evidence="4 7" id="KW-0812">Transmembrane</keyword>
<feature type="transmembrane region" description="Helical" evidence="7">
    <location>
        <begin position="165"/>
        <end position="187"/>
    </location>
</feature>
<evidence type="ECO:0000256" key="5">
    <source>
        <dbReference type="ARBA" id="ARBA00022989"/>
    </source>
</evidence>
<evidence type="ECO:0000313" key="9">
    <source>
        <dbReference type="Proteomes" id="UP000638353"/>
    </source>
</evidence>
<gene>
    <name evidence="8" type="ORF">GCM10010334_51870</name>
</gene>
<dbReference type="GO" id="GO:0022857">
    <property type="term" value="F:transmembrane transporter activity"/>
    <property type="evidence" value="ECO:0007669"/>
    <property type="project" value="InterPro"/>
</dbReference>
<reference evidence="8" key="1">
    <citation type="journal article" date="2014" name="Int. J. Syst. Evol. Microbiol.">
        <title>Complete genome sequence of Corynebacterium casei LMG S-19264T (=DSM 44701T), isolated from a smear-ripened cheese.</title>
        <authorList>
            <consortium name="US DOE Joint Genome Institute (JGI-PGF)"/>
            <person name="Walter F."/>
            <person name="Albersmeier A."/>
            <person name="Kalinowski J."/>
            <person name="Ruckert C."/>
        </authorList>
    </citation>
    <scope>NUCLEOTIDE SEQUENCE</scope>
    <source>
        <strain evidence="8">JCM 4637</strain>
    </source>
</reference>
<evidence type="ECO:0000256" key="6">
    <source>
        <dbReference type="ARBA" id="ARBA00023136"/>
    </source>
</evidence>
<feature type="transmembrane region" description="Helical" evidence="7">
    <location>
        <begin position="356"/>
        <end position="380"/>
    </location>
</feature>
<feature type="transmembrane region" description="Helical" evidence="7">
    <location>
        <begin position="281"/>
        <end position="314"/>
    </location>
</feature>
<feature type="transmembrane region" description="Helical" evidence="7">
    <location>
        <begin position="208"/>
        <end position="233"/>
    </location>
</feature>
<feature type="transmembrane region" description="Helical" evidence="7">
    <location>
        <begin position="239"/>
        <end position="260"/>
    </location>
</feature>
<comment type="subcellular location">
    <subcellularLocation>
        <location evidence="1">Cell membrane</location>
        <topology evidence="1">Multi-pass membrane protein</topology>
    </subcellularLocation>
</comment>
<evidence type="ECO:0000256" key="4">
    <source>
        <dbReference type="ARBA" id="ARBA00022692"/>
    </source>
</evidence>
<keyword evidence="6 7" id="KW-0472">Membrane</keyword>
<feature type="transmembrane region" description="Helical" evidence="7">
    <location>
        <begin position="77"/>
        <end position="94"/>
    </location>
</feature>
<dbReference type="PANTHER" id="PTHR23517">
    <property type="entry name" value="RESISTANCE PROTEIN MDTM, PUTATIVE-RELATED-RELATED"/>
    <property type="match status" value="1"/>
</dbReference>
<evidence type="ECO:0000256" key="1">
    <source>
        <dbReference type="ARBA" id="ARBA00004651"/>
    </source>
</evidence>
<evidence type="ECO:0000313" key="8">
    <source>
        <dbReference type="EMBL" id="GHD03827.1"/>
    </source>
</evidence>
<reference evidence="8" key="2">
    <citation type="submission" date="2020-09" db="EMBL/GenBank/DDBJ databases">
        <authorList>
            <person name="Sun Q."/>
            <person name="Ohkuma M."/>
        </authorList>
    </citation>
    <scope>NUCLEOTIDE SEQUENCE</scope>
    <source>
        <strain evidence="8">JCM 4637</strain>
    </source>
</reference>
<keyword evidence="3" id="KW-1003">Cell membrane</keyword>
<dbReference type="PANTHER" id="PTHR23517:SF2">
    <property type="entry name" value="MULTIDRUG RESISTANCE PROTEIN MDTH"/>
    <property type="match status" value="1"/>
</dbReference>
<dbReference type="GO" id="GO:0005886">
    <property type="term" value="C:plasma membrane"/>
    <property type="evidence" value="ECO:0007669"/>
    <property type="project" value="UniProtKB-SubCell"/>
</dbReference>
<keyword evidence="5 7" id="KW-1133">Transmembrane helix</keyword>
<dbReference type="Proteomes" id="UP000638353">
    <property type="component" value="Unassembled WGS sequence"/>
</dbReference>
<dbReference type="InterPro" id="IPR011701">
    <property type="entry name" value="MFS"/>
</dbReference>
<dbReference type="Gene3D" id="1.20.1250.20">
    <property type="entry name" value="MFS general substrate transporter like domains"/>
    <property type="match status" value="1"/>
</dbReference>
<dbReference type="SUPFAM" id="SSF103473">
    <property type="entry name" value="MFS general substrate transporter"/>
    <property type="match status" value="1"/>
</dbReference>
<protein>
    <submittedName>
        <fullName evidence="8">MFS transporter</fullName>
    </submittedName>
</protein>
<evidence type="ECO:0000256" key="3">
    <source>
        <dbReference type="ARBA" id="ARBA00022475"/>
    </source>
</evidence>
<dbReference type="EMBL" id="BMVC01000011">
    <property type="protein sequence ID" value="GHD03827.1"/>
    <property type="molecule type" value="Genomic_DNA"/>
</dbReference>
<dbReference type="Pfam" id="PF07690">
    <property type="entry name" value="MFS_1"/>
    <property type="match status" value="1"/>
</dbReference>
<organism evidence="8 9">
    <name type="scientific">Streptomyces finlayi</name>
    <dbReference type="NCBI Taxonomy" id="67296"/>
    <lineage>
        <taxon>Bacteria</taxon>
        <taxon>Bacillati</taxon>
        <taxon>Actinomycetota</taxon>
        <taxon>Actinomycetes</taxon>
        <taxon>Kitasatosporales</taxon>
        <taxon>Streptomycetaceae</taxon>
        <taxon>Streptomyces</taxon>
    </lineage>
</organism>
<feature type="transmembrane region" description="Helical" evidence="7">
    <location>
        <begin position="47"/>
        <end position="65"/>
    </location>
</feature>
<comment type="caution">
    <text evidence="8">The sequence shown here is derived from an EMBL/GenBank/DDBJ whole genome shotgun (WGS) entry which is preliminary data.</text>
</comment>
<evidence type="ECO:0000256" key="2">
    <source>
        <dbReference type="ARBA" id="ARBA00022448"/>
    </source>
</evidence>
<keyword evidence="2" id="KW-0813">Transport</keyword>
<sequence length="406" mass="41558">MKLLPPAGPQRTLALAQLSNSVGDGAFYVTSALYFTQVVGLAPTRTGLGLAVAWAIGSIVGIPLGRLADRRGPRGTAALLALATSAAVAAFLAVRDFLPFLLAACLYATAQSGLAAARQALLAGLIAKEERTGALAHLQSTLNAGLAIGAALGGLALSAGTRSAYLAAFAADAASFLLCALVLLRLPTVAPLPTPKGVKLAVLRDRPYAVLTLLNMVLLLRMPLLSLGLPLWITERTTAPAWLVSALFLLNTVAVMLFQVRTARSVTSTPTAVKALRSSGALMLLTCTVFALSAGTPTWAAVTVLLAGSALLVAGEMLQSAGSWQLGFELAPDDRIGEYQAFFGTGVTVARTLGPLALTTLLTGVGTLGWLLLGTLFLAASLAMGPTARRATAARPLTAPSVIKAA</sequence>
<dbReference type="AlphaFoldDB" id="A0A918X1T1"/>
<evidence type="ECO:0000256" key="7">
    <source>
        <dbReference type="SAM" id="Phobius"/>
    </source>
</evidence>
<accession>A0A918X1T1</accession>
<dbReference type="InterPro" id="IPR036259">
    <property type="entry name" value="MFS_trans_sf"/>
</dbReference>
<name>A0A918X1T1_9ACTN</name>
<dbReference type="InterPro" id="IPR050171">
    <property type="entry name" value="MFS_Transporters"/>
</dbReference>
<proteinExistence type="predicted"/>
<dbReference type="RefSeq" id="WP_189825420.1">
    <property type="nucleotide sequence ID" value="NZ_BMVC01000011.1"/>
</dbReference>